<comment type="subcellular location">
    <subcellularLocation>
        <location evidence="1">Nucleus</location>
    </subcellularLocation>
</comment>
<dbReference type="GO" id="GO:0045944">
    <property type="term" value="P:positive regulation of transcription by RNA polymerase II"/>
    <property type="evidence" value="ECO:0007669"/>
    <property type="project" value="TreeGrafter"/>
</dbReference>
<protein>
    <submittedName>
        <fullName evidence="4">Uncharacterized protein</fullName>
    </submittedName>
</protein>
<dbReference type="Gene3D" id="1.20.5.170">
    <property type="match status" value="1"/>
</dbReference>
<evidence type="ECO:0000256" key="1">
    <source>
        <dbReference type="ARBA" id="ARBA00004123"/>
    </source>
</evidence>
<dbReference type="AlphaFoldDB" id="A0A8G0LNB3"/>
<evidence type="ECO:0000313" key="4">
    <source>
        <dbReference type="EMBL" id="QYT05444.1"/>
    </source>
</evidence>
<dbReference type="Proteomes" id="UP000826661">
    <property type="component" value="Chromosome VII"/>
</dbReference>
<evidence type="ECO:0000313" key="5">
    <source>
        <dbReference type="Proteomes" id="UP000826661"/>
    </source>
</evidence>
<gene>
    <name evidence="4" type="ORF">H0G86_012337</name>
</gene>
<evidence type="ECO:0000256" key="3">
    <source>
        <dbReference type="SAM" id="MobiDB-lite"/>
    </source>
</evidence>
<feature type="region of interest" description="Disordered" evidence="3">
    <location>
        <begin position="114"/>
        <end position="135"/>
    </location>
</feature>
<dbReference type="CDD" id="cd14688">
    <property type="entry name" value="bZIP_YAP"/>
    <property type="match status" value="1"/>
</dbReference>
<dbReference type="InterPro" id="IPR046347">
    <property type="entry name" value="bZIP_sf"/>
</dbReference>
<dbReference type="SUPFAM" id="SSF57959">
    <property type="entry name" value="Leucine zipper domain"/>
    <property type="match status" value="1"/>
</dbReference>
<feature type="compositionally biased region" description="Basic and acidic residues" evidence="3">
    <location>
        <begin position="11"/>
        <end position="32"/>
    </location>
</feature>
<sequence>MDSSNSRPSGKSKDGTEKTTRNRRETIPERRLRVMGTTSLKFSPTADPGRRQLRISYSALSSAADRSPGQVTPAETEPNKRRRQVLKAQRAHRQRTLDYIDELEAEIFRLRASAAATSDESRHTRRAPSPSQSSLQTINNVNINVLIQSFNGQIAPGIFSSSYPSTADPCIVEDLLASDAFGLGSNTIPQSLELFDPLSRMLFYNFSENIAPTLVSMDGLSNGYRTMILPLACSNDLVRSATLAASANHLRFQRPKLSPLASRLHSTAIEKLSVFSRDETASGITRSAVLAAIILLLVTDMMNGGQQFYLLLNMAKSWIEAKKNDGSPTESSQPVIEQFLLSQLEILQLYAEPLLKEQYAILAQHDSQTISDDHTFKDRIISIFKSIEEAIKQACNIYSYHILHDAPPANIEETLDNLKITADGIPAYAPGENALAWVYFIAAAESSVPAKRTFFSKKLMGIFERGTFTNTTTAFVMLHHIWNCREMGDNWTKTLKQTPSVLVLK</sequence>
<organism evidence="4 5">
    <name type="scientific">Trichoderma simmonsii</name>
    <dbReference type="NCBI Taxonomy" id="1491479"/>
    <lineage>
        <taxon>Eukaryota</taxon>
        <taxon>Fungi</taxon>
        <taxon>Dikarya</taxon>
        <taxon>Ascomycota</taxon>
        <taxon>Pezizomycotina</taxon>
        <taxon>Sordariomycetes</taxon>
        <taxon>Hypocreomycetidae</taxon>
        <taxon>Hypocreales</taxon>
        <taxon>Hypocreaceae</taxon>
        <taxon>Trichoderma</taxon>
    </lineage>
</organism>
<dbReference type="InterPro" id="IPR021858">
    <property type="entry name" value="Fun_TF"/>
</dbReference>
<dbReference type="EMBL" id="CP075870">
    <property type="protein sequence ID" value="QYT05444.1"/>
    <property type="molecule type" value="Genomic_DNA"/>
</dbReference>
<reference evidence="4 5" key="1">
    <citation type="journal article" date="2021" name="BMC Genomics">
        <title>Telomere-to-telomere genome assembly of asparaginase-producing Trichoderma simmonsii.</title>
        <authorList>
            <person name="Chung D."/>
            <person name="Kwon Y.M."/>
            <person name="Yang Y."/>
        </authorList>
    </citation>
    <scope>NUCLEOTIDE SEQUENCE [LARGE SCALE GENOMIC DNA]</scope>
    <source>
        <strain evidence="4 5">GH-Sj1</strain>
    </source>
</reference>
<dbReference type="PANTHER" id="PTHR37534:SF17">
    <property type="entry name" value="ZN(2)-C6 FUNGAL-TYPE DOMAIN-CONTAINING PROTEIN"/>
    <property type="match status" value="1"/>
</dbReference>
<dbReference type="Pfam" id="PF11951">
    <property type="entry name" value="Fungal_trans_2"/>
    <property type="match status" value="2"/>
</dbReference>
<dbReference type="PANTHER" id="PTHR37534">
    <property type="entry name" value="TRANSCRIPTIONAL ACTIVATOR PROTEIN UGA3"/>
    <property type="match status" value="1"/>
</dbReference>
<proteinExistence type="predicted"/>
<accession>A0A8G0LNB3</accession>
<dbReference type="GO" id="GO:0003700">
    <property type="term" value="F:DNA-binding transcription factor activity"/>
    <property type="evidence" value="ECO:0007669"/>
    <property type="project" value="InterPro"/>
</dbReference>
<evidence type="ECO:0000256" key="2">
    <source>
        <dbReference type="ARBA" id="ARBA00023242"/>
    </source>
</evidence>
<keyword evidence="2" id="KW-0539">Nucleus</keyword>
<dbReference type="GO" id="GO:0000976">
    <property type="term" value="F:transcription cis-regulatory region binding"/>
    <property type="evidence" value="ECO:0007669"/>
    <property type="project" value="TreeGrafter"/>
</dbReference>
<dbReference type="GO" id="GO:0005634">
    <property type="term" value="C:nucleus"/>
    <property type="evidence" value="ECO:0007669"/>
    <property type="project" value="UniProtKB-SubCell"/>
</dbReference>
<keyword evidence="5" id="KW-1185">Reference proteome</keyword>
<name>A0A8G0LNB3_9HYPO</name>
<feature type="region of interest" description="Disordered" evidence="3">
    <location>
        <begin position="1"/>
        <end position="84"/>
    </location>
</feature>